<feature type="transmembrane region" description="Helical" evidence="6">
    <location>
        <begin position="421"/>
        <end position="441"/>
    </location>
</feature>
<dbReference type="Pfam" id="PF07690">
    <property type="entry name" value="MFS_1"/>
    <property type="match status" value="1"/>
</dbReference>
<feature type="transmembrane region" description="Helical" evidence="6">
    <location>
        <begin position="134"/>
        <end position="154"/>
    </location>
</feature>
<organism evidence="7">
    <name type="scientific">Chromera velia CCMP2878</name>
    <dbReference type="NCBI Taxonomy" id="1169474"/>
    <lineage>
        <taxon>Eukaryota</taxon>
        <taxon>Sar</taxon>
        <taxon>Alveolata</taxon>
        <taxon>Colpodellida</taxon>
        <taxon>Chromeraceae</taxon>
        <taxon>Chromera</taxon>
    </lineage>
</organism>
<proteinExistence type="inferred from homology"/>
<dbReference type="SUPFAM" id="SSF103473">
    <property type="entry name" value="MFS general substrate transporter"/>
    <property type="match status" value="1"/>
</dbReference>
<evidence type="ECO:0000256" key="2">
    <source>
        <dbReference type="ARBA" id="ARBA00008432"/>
    </source>
</evidence>
<evidence type="ECO:0000313" key="7">
    <source>
        <dbReference type="EMBL" id="CEM44689.1"/>
    </source>
</evidence>
<comment type="subcellular location">
    <subcellularLocation>
        <location evidence="1">Membrane</location>
        <topology evidence="1">Multi-pass membrane protein</topology>
    </subcellularLocation>
</comment>
<evidence type="ECO:0000256" key="4">
    <source>
        <dbReference type="ARBA" id="ARBA00022989"/>
    </source>
</evidence>
<feature type="transmembrane region" description="Helical" evidence="6">
    <location>
        <begin position="108"/>
        <end position="127"/>
    </location>
</feature>
<dbReference type="AlphaFoldDB" id="A0A0G4HKH0"/>
<dbReference type="VEuPathDB" id="CryptoDB:Cvel_28516"/>
<dbReference type="GO" id="GO:0015112">
    <property type="term" value="F:nitrate transmembrane transporter activity"/>
    <property type="evidence" value="ECO:0007669"/>
    <property type="project" value="InterPro"/>
</dbReference>
<feature type="transmembrane region" description="Helical" evidence="6">
    <location>
        <begin position="387"/>
        <end position="409"/>
    </location>
</feature>
<dbReference type="GO" id="GO:0016020">
    <property type="term" value="C:membrane"/>
    <property type="evidence" value="ECO:0007669"/>
    <property type="project" value="UniProtKB-SubCell"/>
</dbReference>
<feature type="transmembrane region" description="Helical" evidence="6">
    <location>
        <begin position="75"/>
        <end position="96"/>
    </location>
</feature>
<accession>A0A0G4HKH0</accession>
<protein>
    <recommendedName>
        <fullName evidence="8">Major facilitator superfamily (MFS) profile domain-containing protein</fullName>
    </recommendedName>
</protein>
<keyword evidence="4 6" id="KW-1133">Transmembrane helix</keyword>
<feature type="transmembrane region" description="Helical" evidence="6">
    <location>
        <begin position="362"/>
        <end position="381"/>
    </location>
</feature>
<feature type="transmembrane region" description="Helical" evidence="6">
    <location>
        <begin position="40"/>
        <end position="63"/>
    </location>
</feature>
<feature type="transmembrane region" description="Helical" evidence="6">
    <location>
        <begin position="453"/>
        <end position="470"/>
    </location>
</feature>
<feature type="transmembrane region" description="Helical" evidence="6">
    <location>
        <begin position="329"/>
        <end position="350"/>
    </location>
</feature>
<dbReference type="PhylomeDB" id="A0A0G4HKH0"/>
<evidence type="ECO:0008006" key="8">
    <source>
        <dbReference type="Google" id="ProtNLM"/>
    </source>
</evidence>
<reference evidence="7" key="1">
    <citation type="submission" date="2014-11" db="EMBL/GenBank/DDBJ databases">
        <authorList>
            <person name="Otto D Thomas"/>
            <person name="Naeem Raeece"/>
        </authorList>
    </citation>
    <scope>NUCLEOTIDE SEQUENCE</scope>
</reference>
<comment type="similarity">
    <text evidence="2">Belongs to the major facilitator superfamily. Nitrate/nitrite porter (TC 2.A.1.8) family.</text>
</comment>
<evidence type="ECO:0000256" key="6">
    <source>
        <dbReference type="SAM" id="Phobius"/>
    </source>
</evidence>
<feature type="transmembrane region" description="Helical" evidence="6">
    <location>
        <begin position="204"/>
        <end position="226"/>
    </location>
</feature>
<gene>
    <name evidence="7" type="ORF">Cvel_28516</name>
</gene>
<dbReference type="EMBL" id="CDMZ01002990">
    <property type="protein sequence ID" value="CEM44689.1"/>
    <property type="molecule type" value="Genomic_DNA"/>
</dbReference>
<dbReference type="InterPro" id="IPR044772">
    <property type="entry name" value="NO3_transporter"/>
</dbReference>
<dbReference type="InterPro" id="IPR011701">
    <property type="entry name" value="MFS"/>
</dbReference>
<keyword evidence="5 6" id="KW-0472">Membrane</keyword>
<feature type="transmembrane region" description="Helical" evidence="6">
    <location>
        <begin position="174"/>
        <end position="192"/>
    </location>
</feature>
<dbReference type="Gene3D" id="1.20.1250.20">
    <property type="entry name" value="MFS general substrate transporter like domains"/>
    <property type="match status" value="2"/>
</dbReference>
<evidence type="ECO:0000256" key="5">
    <source>
        <dbReference type="ARBA" id="ARBA00023136"/>
    </source>
</evidence>
<sequence>MSSGVPKLGFFGKPPQDASGKALGLRLFNFSAPNMKNFHWAWLTFHIGFFSWYSIAGLSAFLYKKGETEGYVLTEDSYATSVMFAVASTIIMRFAFGPICDAFGPRLSQAFILVFGSIPVACFALAMDSHVKIYILRFAIGFLGASFVPCQFFTSQFFAPSVVGSANAFSGGWGNLGAGVTLLVMPWLLRIFTGGLGMSVNEGLKWVFLIPAAITCSVGIMVFFFADDSPQGSWKNRALPGETAEQAAERCRIRDEKAAAGVKEEAKKKVPFSQSGLAKSLYDVVKNPNTAVLAFSYMASFGVEMTLNNFMPAYFLITFPSAGITRETALMLAGALAWLNLFARACGGILSDQMNARLSMSGRIITHFCALTLEGAFLMLFTFMPNIWAAFVVAVIFSLFAQAANGTCYSIVPSVSPYKGMISGLVGAGGNLGVVIFAIIFKNFPGESMATGFQVVAIFCFAAAASSFLLRLNGQWIIPNAATREALAPTKVAPKEVKHTTDSTVADQVTLPAPAASPQELRV</sequence>
<evidence type="ECO:0000256" key="1">
    <source>
        <dbReference type="ARBA" id="ARBA00004141"/>
    </source>
</evidence>
<dbReference type="PANTHER" id="PTHR23515">
    <property type="entry name" value="HIGH-AFFINITY NITRATE TRANSPORTER 2.3"/>
    <property type="match status" value="1"/>
</dbReference>
<name>A0A0G4HKH0_9ALVE</name>
<keyword evidence="3 6" id="KW-0812">Transmembrane</keyword>
<evidence type="ECO:0000256" key="3">
    <source>
        <dbReference type="ARBA" id="ARBA00022692"/>
    </source>
</evidence>
<dbReference type="InterPro" id="IPR036259">
    <property type="entry name" value="MFS_trans_sf"/>
</dbReference>